<dbReference type="InterPro" id="IPR036812">
    <property type="entry name" value="NAD(P)_OxRdtase_dom_sf"/>
</dbReference>
<dbReference type="EMBL" id="JAWJAY010000079">
    <property type="protein sequence ID" value="MDV2887478.1"/>
    <property type="molecule type" value="Genomic_DNA"/>
</dbReference>
<dbReference type="SUPFAM" id="SSF51430">
    <property type="entry name" value="NAD(P)-linked oxidoreductase"/>
    <property type="match status" value="1"/>
</dbReference>
<protein>
    <submittedName>
        <fullName evidence="2">Aldo/keto reductase</fullName>
    </submittedName>
</protein>
<sequence>LNQTIDRIAEKYGVTNTAIATAWITRHPANIQVVLGTTNPERMKEACNGAKITLTREEWYQLYKAAGNIVP</sequence>
<evidence type="ECO:0000313" key="2">
    <source>
        <dbReference type="EMBL" id="MDV2887478.1"/>
    </source>
</evidence>
<feature type="domain" description="NADP-dependent oxidoreductase" evidence="1">
    <location>
        <begin position="2"/>
        <end position="63"/>
    </location>
</feature>
<organism evidence="2 3">
    <name type="scientific">Alkalihalophilus pseudofirmus</name>
    <name type="common">Bacillus pseudofirmus</name>
    <dbReference type="NCBI Taxonomy" id="79885"/>
    <lineage>
        <taxon>Bacteria</taxon>
        <taxon>Bacillati</taxon>
        <taxon>Bacillota</taxon>
        <taxon>Bacilli</taxon>
        <taxon>Bacillales</taxon>
        <taxon>Bacillaceae</taxon>
        <taxon>Alkalihalophilus</taxon>
    </lineage>
</organism>
<proteinExistence type="predicted"/>
<dbReference type="Pfam" id="PF00248">
    <property type="entry name" value="Aldo_ket_red"/>
    <property type="match status" value="1"/>
</dbReference>
<name>A0AAJ2NS72_ALKPS</name>
<evidence type="ECO:0000259" key="1">
    <source>
        <dbReference type="Pfam" id="PF00248"/>
    </source>
</evidence>
<evidence type="ECO:0000313" key="3">
    <source>
        <dbReference type="Proteomes" id="UP001285636"/>
    </source>
</evidence>
<dbReference type="Proteomes" id="UP001285636">
    <property type="component" value="Unassembled WGS sequence"/>
</dbReference>
<reference evidence="2" key="1">
    <citation type="submission" date="2023-10" db="EMBL/GenBank/DDBJ databases">
        <title>Screening of Alkalihalophilus pseudofirmusBZ-TG-HK211 and Its Alleviation of Salt Stress on Rapeseed Growth.</title>
        <authorList>
            <person name="Zhao B."/>
            <person name="Guo T."/>
        </authorList>
    </citation>
    <scope>NUCLEOTIDE SEQUENCE</scope>
    <source>
        <strain evidence="2">BZ-TG-HK211</strain>
    </source>
</reference>
<comment type="caution">
    <text evidence="2">The sequence shown here is derived from an EMBL/GenBank/DDBJ whole genome shotgun (WGS) entry which is preliminary data.</text>
</comment>
<dbReference type="RefSeq" id="WP_323467739.1">
    <property type="nucleotide sequence ID" value="NZ_JAWJAY010000079.1"/>
</dbReference>
<gene>
    <name evidence="2" type="ORF">RYX45_20060</name>
</gene>
<dbReference type="AlphaFoldDB" id="A0AAJ2NS72"/>
<accession>A0AAJ2NS72</accession>
<dbReference type="InterPro" id="IPR023210">
    <property type="entry name" value="NADP_OxRdtase_dom"/>
</dbReference>
<feature type="non-terminal residue" evidence="2">
    <location>
        <position position="1"/>
    </location>
</feature>
<dbReference type="Gene3D" id="3.20.20.100">
    <property type="entry name" value="NADP-dependent oxidoreductase domain"/>
    <property type="match status" value="1"/>
</dbReference>